<comment type="caution">
    <text evidence="2">The sequence shown here is derived from an EMBL/GenBank/DDBJ whole genome shotgun (WGS) entry which is preliminary data.</text>
</comment>
<dbReference type="EMBL" id="JAUEDM010000001">
    <property type="protein sequence ID" value="KAK3330006.1"/>
    <property type="molecule type" value="Genomic_DNA"/>
</dbReference>
<keyword evidence="1" id="KW-0812">Transmembrane</keyword>
<evidence type="ECO:0000256" key="1">
    <source>
        <dbReference type="SAM" id="Phobius"/>
    </source>
</evidence>
<dbReference type="Proteomes" id="UP001283341">
    <property type="component" value="Unassembled WGS sequence"/>
</dbReference>
<protein>
    <submittedName>
        <fullName evidence="2">Uncharacterized protein</fullName>
    </submittedName>
</protein>
<evidence type="ECO:0000313" key="2">
    <source>
        <dbReference type="EMBL" id="KAK3330006.1"/>
    </source>
</evidence>
<keyword evidence="1" id="KW-1133">Transmembrane helix</keyword>
<sequence>MESLYLQYGKITPVGKVTRRLGDEVDAHVDANAVLSVPFCFFLLLIFFLPCLVCHPIINTSAYLAVSITLGFMLIDLVCILSLVASFPGSLHHRAERAATPRRAAQRRGYRARRY</sequence>
<evidence type="ECO:0000313" key="3">
    <source>
        <dbReference type="Proteomes" id="UP001283341"/>
    </source>
</evidence>
<keyword evidence="1" id="KW-0472">Membrane</keyword>
<proteinExistence type="predicted"/>
<organism evidence="2 3">
    <name type="scientific">Apodospora peruviana</name>
    <dbReference type="NCBI Taxonomy" id="516989"/>
    <lineage>
        <taxon>Eukaryota</taxon>
        <taxon>Fungi</taxon>
        <taxon>Dikarya</taxon>
        <taxon>Ascomycota</taxon>
        <taxon>Pezizomycotina</taxon>
        <taxon>Sordariomycetes</taxon>
        <taxon>Sordariomycetidae</taxon>
        <taxon>Sordariales</taxon>
        <taxon>Lasiosphaeriaceae</taxon>
        <taxon>Apodospora</taxon>
    </lineage>
</organism>
<feature type="transmembrane region" description="Helical" evidence="1">
    <location>
        <begin position="39"/>
        <end position="58"/>
    </location>
</feature>
<reference evidence="2" key="2">
    <citation type="submission" date="2023-06" db="EMBL/GenBank/DDBJ databases">
        <authorList>
            <consortium name="Lawrence Berkeley National Laboratory"/>
            <person name="Haridas S."/>
            <person name="Hensen N."/>
            <person name="Bonometti L."/>
            <person name="Westerberg I."/>
            <person name="Brannstrom I.O."/>
            <person name="Guillou S."/>
            <person name="Cros-Aarteil S."/>
            <person name="Calhoun S."/>
            <person name="Kuo A."/>
            <person name="Mondo S."/>
            <person name="Pangilinan J."/>
            <person name="Riley R."/>
            <person name="Labutti K."/>
            <person name="Andreopoulos B."/>
            <person name="Lipzen A."/>
            <person name="Chen C."/>
            <person name="Yanf M."/>
            <person name="Daum C."/>
            <person name="Ng V."/>
            <person name="Clum A."/>
            <person name="Steindorff A."/>
            <person name="Ohm R."/>
            <person name="Martin F."/>
            <person name="Silar P."/>
            <person name="Natvig D."/>
            <person name="Lalanne C."/>
            <person name="Gautier V."/>
            <person name="Ament-Velasquez S.L."/>
            <person name="Kruys A."/>
            <person name="Hutchinson M.I."/>
            <person name="Powell A.J."/>
            <person name="Barry K."/>
            <person name="Miller A.N."/>
            <person name="Grigoriev I.V."/>
            <person name="Debuchy R."/>
            <person name="Gladieux P."/>
            <person name="Thoren M.H."/>
            <person name="Johannesson H."/>
        </authorList>
    </citation>
    <scope>NUCLEOTIDE SEQUENCE</scope>
    <source>
        <strain evidence="2">CBS 118394</strain>
    </source>
</reference>
<accession>A0AAE0ISY6</accession>
<gene>
    <name evidence="2" type="ORF">B0H66DRAFT_42908</name>
</gene>
<name>A0AAE0ISY6_9PEZI</name>
<keyword evidence="3" id="KW-1185">Reference proteome</keyword>
<dbReference type="AlphaFoldDB" id="A0AAE0ISY6"/>
<feature type="transmembrane region" description="Helical" evidence="1">
    <location>
        <begin position="64"/>
        <end position="87"/>
    </location>
</feature>
<reference evidence="2" key="1">
    <citation type="journal article" date="2023" name="Mol. Phylogenet. Evol.">
        <title>Genome-scale phylogeny and comparative genomics of the fungal order Sordariales.</title>
        <authorList>
            <person name="Hensen N."/>
            <person name="Bonometti L."/>
            <person name="Westerberg I."/>
            <person name="Brannstrom I.O."/>
            <person name="Guillou S."/>
            <person name="Cros-Aarteil S."/>
            <person name="Calhoun S."/>
            <person name="Haridas S."/>
            <person name="Kuo A."/>
            <person name="Mondo S."/>
            <person name="Pangilinan J."/>
            <person name="Riley R."/>
            <person name="LaButti K."/>
            <person name="Andreopoulos B."/>
            <person name="Lipzen A."/>
            <person name="Chen C."/>
            <person name="Yan M."/>
            <person name="Daum C."/>
            <person name="Ng V."/>
            <person name="Clum A."/>
            <person name="Steindorff A."/>
            <person name="Ohm R.A."/>
            <person name="Martin F."/>
            <person name="Silar P."/>
            <person name="Natvig D.O."/>
            <person name="Lalanne C."/>
            <person name="Gautier V."/>
            <person name="Ament-Velasquez S.L."/>
            <person name="Kruys A."/>
            <person name="Hutchinson M.I."/>
            <person name="Powell A.J."/>
            <person name="Barry K."/>
            <person name="Miller A.N."/>
            <person name="Grigoriev I.V."/>
            <person name="Debuchy R."/>
            <person name="Gladieux P."/>
            <person name="Hiltunen Thoren M."/>
            <person name="Johannesson H."/>
        </authorList>
    </citation>
    <scope>NUCLEOTIDE SEQUENCE</scope>
    <source>
        <strain evidence="2">CBS 118394</strain>
    </source>
</reference>